<name>A0ACB7PE26_9PEZI</name>
<proteinExistence type="predicted"/>
<comment type="caution">
    <text evidence="1">The sequence shown here is derived from an EMBL/GenBank/DDBJ whole genome shotgun (WGS) entry which is preliminary data.</text>
</comment>
<accession>A0ACB7PE26</accession>
<dbReference type="EMBL" id="JAGIZQ010000003">
    <property type="protein sequence ID" value="KAH6637152.1"/>
    <property type="molecule type" value="Genomic_DNA"/>
</dbReference>
<keyword evidence="2" id="KW-1185">Reference proteome</keyword>
<gene>
    <name evidence="1" type="ORF">F5144DRAFT_207726</name>
</gene>
<evidence type="ECO:0000313" key="2">
    <source>
        <dbReference type="Proteomes" id="UP000724584"/>
    </source>
</evidence>
<sequence length="809" mass="89389">MATPNGSFEFINGPARPRTKRIEPEEWERWRPLIIELYLEFTLAQVITRMQLHGFFANERQYTHHLQKWGVNKQGRGPRGATTATATPLAALWDDTSGLVRRDPLFSLKRRRHSASIRSVSSADSTLSRPPKKRIERDADSGHGWAEDKSSSSGPASTSPASTIATSYASTETLGTPATAPDSVRKTSLDGVGVYPGLEAEIHTRVEIPSQVLGPQRPLPPIPAVSPGRLLPPLMPPKVPPQSSSLLGKKPTTSPNPSPISLALSPPVRTIDRNRPVETFSVQDIADIKHAAEYLSMFCYNREAFELYTTLLKRQLSDDACRDNTFWYLVIQCAHTASTPEHVEVIQNIIRAELSRLRQPPSADPSRGSIAATNLLLHMLLAFTSSRTGNVEEVDREMTKARAWYRGQKSMALIFQHLSPSDRSLDLAVYRNILRLHAGESCDLTSPVPFEFAPFGLSRRDKMPLDDWILSQTPGPFELHKDGRMANPCIRSCLSWCERTLPLLHSIPVTPGIVEFCTDKAGRAWAEANALFIVLWEVSVTSYAPTSPTEAVWMTETQERMGISSTELLLLVCRAIHNSYYPWNTPARSADELIRRLRKKAEELVQETDIKLARRILMQYISRNTVTLWPSWRSAVQRLEKARMMACFENVLLVRFPRLGVTRDLINSVLIPPGAVLGEGSLLQTPQDTSTFLAVNKAQQMSPTLASSSKSSDFSAFRKTGVSVLLRLARDSLSVSSRSRSGARSEYAVAPGDVSTSLGSMSICGDSVGERRASSQVISVTGSAGDGSSGQPGEERGLDLDRRSAVTWI</sequence>
<dbReference type="Proteomes" id="UP000724584">
    <property type="component" value="Unassembled WGS sequence"/>
</dbReference>
<reference evidence="1 2" key="1">
    <citation type="journal article" date="2021" name="Nat. Commun.">
        <title>Genetic determinants of endophytism in the Arabidopsis root mycobiome.</title>
        <authorList>
            <person name="Mesny F."/>
            <person name="Miyauchi S."/>
            <person name="Thiergart T."/>
            <person name="Pickel B."/>
            <person name="Atanasova L."/>
            <person name="Karlsson M."/>
            <person name="Huettel B."/>
            <person name="Barry K.W."/>
            <person name="Haridas S."/>
            <person name="Chen C."/>
            <person name="Bauer D."/>
            <person name="Andreopoulos W."/>
            <person name="Pangilinan J."/>
            <person name="LaButti K."/>
            <person name="Riley R."/>
            <person name="Lipzen A."/>
            <person name="Clum A."/>
            <person name="Drula E."/>
            <person name="Henrissat B."/>
            <person name="Kohler A."/>
            <person name="Grigoriev I.V."/>
            <person name="Martin F.M."/>
            <person name="Hacquard S."/>
        </authorList>
    </citation>
    <scope>NUCLEOTIDE SEQUENCE [LARGE SCALE GENOMIC DNA]</scope>
    <source>
        <strain evidence="1 2">MPI-SDFR-AT-0079</strain>
    </source>
</reference>
<organism evidence="1 2">
    <name type="scientific">Chaetomium tenue</name>
    <dbReference type="NCBI Taxonomy" id="1854479"/>
    <lineage>
        <taxon>Eukaryota</taxon>
        <taxon>Fungi</taxon>
        <taxon>Dikarya</taxon>
        <taxon>Ascomycota</taxon>
        <taxon>Pezizomycotina</taxon>
        <taxon>Sordariomycetes</taxon>
        <taxon>Sordariomycetidae</taxon>
        <taxon>Sordariales</taxon>
        <taxon>Chaetomiaceae</taxon>
        <taxon>Chaetomium</taxon>
    </lineage>
</organism>
<evidence type="ECO:0000313" key="1">
    <source>
        <dbReference type="EMBL" id="KAH6637152.1"/>
    </source>
</evidence>
<protein>
    <submittedName>
        <fullName evidence="1">Uncharacterized protein</fullName>
    </submittedName>
</protein>